<organism evidence="4 5">
    <name type="scientific">Acer saccharum</name>
    <name type="common">Sugar maple</name>
    <dbReference type="NCBI Taxonomy" id="4024"/>
    <lineage>
        <taxon>Eukaryota</taxon>
        <taxon>Viridiplantae</taxon>
        <taxon>Streptophyta</taxon>
        <taxon>Embryophyta</taxon>
        <taxon>Tracheophyta</taxon>
        <taxon>Spermatophyta</taxon>
        <taxon>Magnoliopsida</taxon>
        <taxon>eudicotyledons</taxon>
        <taxon>Gunneridae</taxon>
        <taxon>Pentapetalae</taxon>
        <taxon>rosids</taxon>
        <taxon>malvids</taxon>
        <taxon>Sapindales</taxon>
        <taxon>Sapindaceae</taxon>
        <taxon>Hippocastanoideae</taxon>
        <taxon>Acereae</taxon>
        <taxon>Acer</taxon>
    </lineage>
</organism>
<dbReference type="InterPro" id="IPR009057">
    <property type="entry name" value="Homeodomain-like_sf"/>
</dbReference>
<keyword evidence="2" id="KW-0472">Membrane</keyword>
<keyword evidence="5" id="KW-1185">Reference proteome</keyword>
<sequence>MVVKGSSIGFLLIQLFNFVLLLQFLRRSFFVGVKMINKRSFPDEDSFEFSCKHPKQWEYPNHLAPVVDIIPSNDVRLNPHCSGEHSFSKCHDQERFAFKSDAEASNGTDKEFELGTSGCISQFWWASGSIVEADANSDPALHLSLFPEYFPPGHQLRTLLHSDEIYSSLLDYPPLKPVSVGPEYQADVPEWGLLGSKNTPDNQVEPVQLSDSGRLVDDGDEEKLMGTCVISMPDSEASGSYCFGKWWTGNDCECIDTGSIRCFRQHVLEARQKLREKLGPKIFEELGFCDMGEGVSEKWTEEEEQAFHEIVFTNPVSMGKNFWDHLSVAFPSRTKKDIVNYYFNVFMLQKRAEQNRFDPVNIDSDNDEWQRSEVGMEEEDEDSGVESLNNQFAPAYYQEEDVDDCPGDVDEGEYDEVDDCRDGADVVCTFATDEEDRGDVDDLLGPHIRNSFADSVDDTGLQLLGKIQNSNLEDYDIQDDSCTSYEYQQDKVDCHGPLVAGCDAKQHSQGSD</sequence>
<dbReference type="PANTHER" id="PTHR46872">
    <property type="entry name" value="DNA BINDING PROTEIN"/>
    <property type="match status" value="1"/>
</dbReference>
<dbReference type="SMART" id="SM00717">
    <property type="entry name" value="SANT"/>
    <property type="match status" value="1"/>
</dbReference>
<dbReference type="SUPFAM" id="SSF46689">
    <property type="entry name" value="Homeodomain-like"/>
    <property type="match status" value="1"/>
</dbReference>
<evidence type="ECO:0000256" key="1">
    <source>
        <dbReference type="SAM" id="MobiDB-lite"/>
    </source>
</evidence>
<feature type="transmembrane region" description="Helical" evidence="2">
    <location>
        <begin position="6"/>
        <end position="25"/>
    </location>
</feature>
<feature type="region of interest" description="Disordered" evidence="1">
    <location>
        <begin position="358"/>
        <end position="385"/>
    </location>
</feature>
<feature type="compositionally biased region" description="Acidic residues" evidence="1">
    <location>
        <begin position="375"/>
        <end position="384"/>
    </location>
</feature>
<dbReference type="InterPro" id="IPR001005">
    <property type="entry name" value="SANT/Myb"/>
</dbReference>
<comment type="caution">
    <text evidence="4">The sequence shown here is derived from an EMBL/GenBank/DDBJ whole genome shotgun (WGS) entry which is preliminary data.</text>
</comment>
<evidence type="ECO:0000313" key="5">
    <source>
        <dbReference type="Proteomes" id="UP001168877"/>
    </source>
</evidence>
<dbReference type="AlphaFoldDB" id="A0AA39VMX3"/>
<keyword evidence="2" id="KW-1133">Transmembrane helix</keyword>
<reference evidence="4" key="1">
    <citation type="journal article" date="2022" name="Plant J.">
        <title>Strategies of tolerance reflected in two North American maple genomes.</title>
        <authorList>
            <person name="McEvoy S.L."/>
            <person name="Sezen U.U."/>
            <person name="Trouern-Trend A."/>
            <person name="McMahon S.M."/>
            <person name="Schaberg P.G."/>
            <person name="Yang J."/>
            <person name="Wegrzyn J.L."/>
            <person name="Swenson N.G."/>
        </authorList>
    </citation>
    <scope>NUCLEOTIDE SEQUENCE</scope>
    <source>
        <strain evidence="4">NS2018</strain>
    </source>
</reference>
<evidence type="ECO:0000313" key="4">
    <source>
        <dbReference type="EMBL" id="KAK0586002.1"/>
    </source>
</evidence>
<dbReference type="PROSITE" id="PS50090">
    <property type="entry name" value="MYB_LIKE"/>
    <property type="match status" value="1"/>
</dbReference>
<evidence type="ECO:0000256" key="2">
    <source>
        <dbReference type="SAM" id="Phobius"/>
    </source>
</evidence>
<protein>
    <recommendedName>
        <fullName evidence="3">Myb-like domain-containing protein</fullName>
    </recommendedName>
</protein>
<proteinExistence type="predicted"/>
<reference evidence="4" key="2">
    <citation type="submission" date="2023-06" db="EMBL/GenBank/DDBJ databases">
        <authorList>
            <person name="Swenson N.G."/>
            <person name="Wegrzyn J.L."/>
            <person name="Mcevoy S.L."/>
        </authorList>
    </citation>
    <scope>NUCLEOTIDE SEQUENCE</scope>
    <source>
        <strain evidence="4">NS2018</strain>
        <tissue evidence="4">Leaf</tissue>
    </source>
</reference>
<dbReference type="Gene3D" id="1.10.10.60">
    <property type="entry name" value="Homeodomain-like"/>
    <property type="match status" value="1"/>
</dbReference>
<keyword evidence="2" id="KW-0812">Transmembrane</keyword>
<gene>
    <name evidence="4" type="ORF">LWI29_037687</name>
</gene>
<dbReference type="CDD" id="cd00167">
    <property type="entry name" value="SANT"/>
    <property type="match status" value="1"/>
</dbReference>
<dbReference type="EMBL" id="JAUESC010000383">
    <property type="protein sequence ID" value="KAK0586002.1"/>
    <property type="molecule type" value="Genomic_DNA"/>
</dbReference>
<name>A0AA39VMX3_ACESA</name>
<dbReference type="Pfam" id="PF00249">
    <property type="entry name" value="Myb_DNA-binding"/>
    <property type="match status" value="1"/>
</dbReference>
<evidence type="ECO:0000259" key="3">
    <source>
        <dbReference type="PROSITE" id="PS50090"/>
    </source>
</evidence>
<accession>A0AA39VMX3</accession>
<feature type="domain" description="Myb-like" evidence="3">
    <location>
        <begin position="298"/>
        <end position="346"/>
    </location>
</feature>
<dbReference type="Proteomes" id="UP001168877">
    <property type="component" value="Unassembled WGS sequence"/>
</dbReference>
<dbReference type="PANTHER" id="PTHR46872:SF4">
    <property type="entry name" value="MYB-LIKE DOMAIN-CONTAINING PROTEIN"/>
    <property type="match status" value="1"/>
</dbReference>